<dbReference type="KEGG" id="mff:MFFC18_09820"/>
<gene>
    <name evidence="2" type="ORF">MFFC18_09820</name>
</gene>
<protein>
    <submittedName>
        <fullName evidence="2">Uncharacterized protein</fullName>
    </submittedName>
</protein>
<organism evidence="2 3">
    <name type="scientific">Mariniblastus fucicola</name>
    <dbReference type="NCBI Taxonomy" id="980251"/>
    <lineage>
        <taxon>Bacteria</taxon>
        <taxon>Pseudomonadati</taxon>
        <taxon>Planctomycetota</taxon>
        <taxon>Planctomycetia</taxon>
        <taxon>Pirellulales</taxon>
        <taxon>Pirellulaceae</taxon>
        <taxon>Mariniblastus</taxon>
    </lineage>
</organism>
<evidence type="ECO:0000256" key="1">
    <source>
        <dbReference type="SAM" id="MobiDB-lite"/>
    </source>
</evidence>
<dbReference type="AlphaFoldDB" id="A0A5B9P3Z6"/>
<reference evidence="2 3" key="1">
    <citation type="submission" date="2019-08" db="EMBL/GenBank/DDBJ databases">
        <title>Deep-cultivation of Planctomycetes and their phenomic and genomic characterization uncovers novel biology.</title>
        <authorList>
            <person name="Wiegand S."/>
            <person name="Jogler M."/>
            <person name="Boedeker C."/>
            <person name="Pinto D."/>
            <person name="Vollmers J."/>
            <person name="Rivas-Marin E."/>
            <person name="Kohn T."/>
            <person name="Peeters S.H."/>
            <person name="Heuer A."/>
            <person name="Rast P."/>
            <person name="Oberbeckmann S."/>
            <person name="Bunk B."/>
            <person name="Jeske O."/>
            <person name="Meyerdierks A."/>
            <person name="Storesund J.E."/>
            <person name="Kallscheuer N."/>
            <person name="Luecker S."/>
            <person name="Lage O.M."/>
            <person name="Pohl T."/>
            <person name="Merkel B.J."/>
            <person name="Hornburger P."/>
            <person name="Mueller R.-W."/>
            <person name="Bruemmer F."/>
            <person name="Labrenz M."/>
            <person name="Spormann A.M."/>
            <person name="Op den Camp H."/>
            <person name="Overmann J."/>
            <person name="Amann R."/>
            <person name="Jetten M.S.M."/>
            <person name="Mascher T."/>
            <person name="Medema M.H."/>
            <person name="Devos D.P."/>
            <person name="Kaster A.-K."/>
            <person name="Ovreas L."/>
            <person name="Rohde M."/>
            <person name="Galperin M.Y."/>
            <person name="Jogler C."/>
        </authorList>
    </citation>
    <scope>NUCLEOTIDE SEQUENCE [LARGE SCALE GENOMIC DNA]</scope>
    <source>
        <strain evidence="2 3">FC18</strain>
    </source>
</reference>
<evidence type="ECO:0000313" key="2">
    <source>
        <dbReference type="EMBL" id="QEG21128.1"/>
    </source>
</evidence>
<dbReference type="RefSeq" id="WP_075081851.1">
    <property type="nucleotide sequence ID" value="NZ_CP042912.1"/>
</dbReference>
<feature type="region of interest" description="Disordered" evidence="1">
    <location>
        <begin position="33"/>
        <end position="72"/>
    </location>
</feature>
<accession>A0A5B9P3Z6</accession>
<dbReference type="Proteomes" id="UP000322214">
    <property type="component" value="Chromosome"/>
</dbReference>
<proteinExistence type="predicted"/>
<keyword evidence="3" id="KW-1185">Reference proteome</keyword>
<dbReference type="EMBL" id="CP042912">
    <property type="protein sequence ID" value="QEG21128.1"/>
    <property type="molecule type" value="Genomic_DNA"/>
</dbReference>
<name>A0A5B9P3Z6_9BACT</name>
<evidence type="ECO:0000313" key="3">
    <source>
        <dbReference type="Proteomes" id="UP000322214"/>
    </source>
</evidence>
<sequence length="72" mass="7874">MTAQVEPLIRCYPDVVVPVQTVASHNDNKHVYREAAQTKPKTVDPEAPPMVIESNPDPEAPPTVDPNEIGDN</sequence>